<dbReference type="AlphaFoldDB" id="A0A1W6LLR4"/>
<keyword evidence="14" id="KW-1185">Reference proteome</keyword>
<keyword evidence="8" id="KW-0624">Polysaccharide degradation</keyword>
<evidence type="ECO:0000256" key="2">
    <source>
        <dbReference type="ARBA" id="ARBA00010838"/>
    </source>
</evidence>
<dbReference type="STRING" id="1941349.STSP1_01081"/>
<dbReference type="InterPro" id="IPR001360">
    <property type="entry name" value="Glyco_hydro_1"/>
</dbReference>
<dbReference type="PROSITE" id="PS00572">
    <property type="entry name" value="GLYCOSYL_HYDROL_F1_1"/>
    <property type="match status" value="1"/>
</dbReference>
<dbReference type="GO" id="GO:0030245">
    <property type="term" value="P:cellulose catabolic process"/>
    <property type="evidence" value="ECO:0007669"/>
    <property type="project" value="UniProtKB-KW"/>
</dbReference>
<reference evidence="14" key="1">
    <citation type="submission" date="2017-04" db="EMBL/GenBank/DDBJ databases">
        <title>Comparative genomics and description of representatives of a novel lineage of planctomycetes thriving in anoxic sediments.</title>
        <authorList>
            <person name="Spring S."/>
            <person name="Bunk B."/>
            <person name="Sproer C."/>
        </authorList>
    </citation>
    <scope>NUCLEOTIDE SEQUENCE [LARGE SCALE GENOMIC DNA]</scope>
    <source>
        <strain evidence="14">ST-PulAB-D4</strain>
    </source>
</reference>
<dbReference type="KEGG" id="pbp:STSP1_01081"/>
<feature type="binding site" evidence="10">
    <location>
        <begin position="413"/>
        <end position="414"/>
    </location>
    <ligand>
        <name>substrate</name>
    </ligand>
</feature>
<keyword evidence="4 12" id="KW-0378">Hydrolase</keyword>
<feature type="binding site" evidence="10">
    <location>
        <position position="21"/>
    </location>
    <ligand>
        <name>substrate</name>
    </ligand>
</feature>
<dbReference type="InterPro" id="IPR018120">
    <property type="entry name" value="Glyco_hydro_1_AS"/>
</dbReference>
<evidence type="ECO:0000256" key="5">
    <source>
        <dbReference type="ARBA" id="ARBA00023001"/>
    </source>
</evidence>
<evidence type="ECO:0000256" key="1">
    <source>
        <dbReference type="ARBA" id="ARBA00000448"/>
    </source>
</evidence>
<keyword evidence="5" id="KW-0136">Cellulose degradation</keyword>
<evidence type="ECO:0000256" key="8">
    <source>
        <dbReference type="ARBA" id="ARBA00023326"/>
    </source>
</evidence>
<evidence type="ECO:0000256" key="6">
    <source>
        <dbReference type="ARBA" id="ARBA00023277"/>
    </source>
</evidence>
<feature type="binding site" evidence="10">
    <location>
        <position position="406"/>
    </location>
    <ligand>
        <name>substrate</name>
    </ligand>
</feature>
<proteinExistence type="inferred from homology"/>
<dbReference type="NCBIfam" id="TIGR03356">
    <property type="entry name" value="BGL"/>
    <property type="match status" value="1"/>
</dbReference>
<feature type="active site" description="Proton donor" evidence="9">
    <location>
        <position position="167"/>
    </location>
</feature>
<dbReference type="PRINTS" id="PR00131">
    <property type="entry name" value="GLHYDRLASE1"/>
</dbReference>
<dbReference type="GO" id="GO:0008422">
    <property type="term" value="F:beta-glucosidase activity"/>
    <property type="evidence" value="ECO:0007669"/>
    <property type="project" value="UniProtKB-EC"/>
</dbReference>
<dbReference type="EC" id="3.2.1.21" evidence="3 12"/>
<comment type="catalytic activity">
    <reaction evidence="1 12">
        <text>Hydrolysis of terminal, non-reducing beta-D-glucosyl residues with release of beta-D-glucose.</text>
        <dbReference type="EC" id="3.2.1.21"/>
    </reaction>
</comment>
<dbReference type="SUPFAM" id="SSF51445">
    <property type="entry name" value="(Trans)glycosidases"/>
    <property type="match status" value="1"/>
</dbReference>
<keyword evidence="6" id="KW-0119">Carbohydrate metabolism</keyword>
<feature type="binding site" evidence="10">
    <location>
        <position position="304"/>
    </location>
    <ligand>
        <name>substrate</name>
    </ligand>
</feature>
<dbReference type="PROSITE" id="PS00653">
    <property type="entry name" value="GLYCOSYL_HYDROL_F1_2"/>
    <property type="match status" value="1"/>
</dbReference>
<dbReference type="GO" id="GO:0005829">
    <property type="term" value="C:cytosol"/>
    <property type="evidence" value="ECO:0007669"/>
    <property type="project" value="TreeGrafter"/>
</dbReference>
<evidence type="ECO:0000256" key="10">
    <source>
        <dbReference type="PIRSR" id="PIRSR617736-2"/>
    </source>
</evidence>
<comment type="similarity">
    <text evidence="2 12">Belongs to the glycosyl hydrolase 1 family.</text>
</comment>
<accession>A0A1W6LLR4</accession>
<dbReference type="PANTHER" id="PTHR10353:SF36">
    <property type="entry name" value="LP05116P"/>
    <property type="match status" value="1"/>
</dbReference>
<feature type="binding site" evidence="10">
    <location>
        <position position="166"/>
    </location>
    <ligand>
        <name>substrate</name>
    </ligand>
</feature>
<protein>
    <recommendedName>
        <fullName evidence="3 12">Beta-glucosidase</fullName>
        <ecNumber evidence="3 12">3.2.1.21</ecNumber>
    </recommendedName>
</protein>
<dbReference type="InterPro" id="IPR017853">
    <property type="entry name" value="GH"/>
</dbReference>
<feature type="active site" description="Nucleophile" evidence="9 11">
    <location>
        <position position="359"/>
    </location>
</feature>
<evidence type="ECO:0000256" key="7">
    <source>
        <dbReference type="ARBA" id="ARBA00023295"/>
    </source>
</evidence>
<evidence type="ECO:0000256" key="11">
    <source>
        <dbReference type="PROSITE-ProRule" id="PRU10055"/>
    </source>
</evidence>
<sequence>MENTKKFPANFVWGTATASYQIEGARSQDGKGDSVWDMFCNKPDAIWENQKGDVACDHYNRYKEDVALMHQLGYKSYRFSISWPRVFPEGTGMLNEKGISFYERLVDELLAKDIEPYITLFHWDYPYELYRRGGWLNPQSPDWFAEYAKAVVERLSDRVSNWITMNEPQIFLGKGHLDGINAPGDKLGFAQFLQAAHNTLVAHGKAVQVIRSFAKKTPNVGYAPVGIIKIPSTNSKEDIEAARQAMFSVEEIGYWNNSWWTDPVLTGRYPEDGVKTFEEYLPDIDLKDMEIISQDIDFLGLNIYNGRETEMGPDSKPQPAEREMGYGLTSFDWPVTPSCLYWGPKFFYEKYNKPIYITENGMANNDWVMLDGKVHDTQRIDFLKRYILELHRAIEEGVDIRGYFLWSLMDNFEWAEGVKQRLGLIYTDYTTLQRIPKDSAYWYKELIETNGESLFK</sequence>
<dbReference type="InterPro" id="IPR033132">
    <property type="entry name" value="GH_1_N_CS"/>
</dbReference>
<name>A0A1W6LLR4_9BACT</name>
<evidence type="ECO:0000313" key="14">
    <source>
        <dbReference type="Proteomes" id="UP000193334"/>
    </source>
</evidence>
<dbReference type="PANTHER" id="PTHR10353">
    <property type="entry name" value="GLYCOSYL HYDROLASE"/>
    <property type="match status" value="1"/>
</dbReference>
<dbReference type="EMBL" id="CP021023">
    <property type="protein sequence ID" value="ARN56692.1"/>
    <property type="molecule type" value="Genomic_DNA"/>
</dbReference>
<evidence type="ECO:0000256" key="3">
    <source>
        <dbReference type="ARBA" id="ARBA00012744"/>
    </source>
</evidence>
<dbReference type="RefSeq" id="WP_085755381.1">
    <property type="nucleotide sequence ID" value="NZ_CP021023.1"/>
</dbReference>
<dbReference type="Proteomes" id="UP000193334">
    <property type="component" value="Chromosome"/>
</dbReference>
<keyword evidence="7 12" id="KW-0326">Glycosidase</keyword>
<evidence type="ECO:0000256" key="12">
    <source>
        <dbReference type="RuleBase" id="RU361175"/>
    </source>
</evidence>
<feature type="binding site" evidence="10">
    <location>
        <position position="122"/>
    </location>
    <ligand>
        <name>substrate</name>
    </ligand>
</feature>
<evidence type="ECO:0000256" key="9">
    <source>
        <dbReference type="PIRSR" id="PIRSR617736-1"/>
    </source>
</evidence>
<gene>
    <name evidence="13" type="primary">bglA</name>
    <name evidence="13" type="ORF">STSP1_01081</name>
</gene>
<evidence type="ECO:0000256" key="4">
    <source>
        <dbReference type="ARBA" id="ARBA00022801"/>
    </source>
</evidence>
<evidence type="ECO:0000313" key="13">
    <source>
        <dbReference type="EMBL" id="ARN56692.1"/>
    </source>
</evidence>
<dbReference type="Gene3D" id="3.20.20.80">
    <property type="entry name" value="Glycosidases"/>
    <property type="match status" value="1"/>
</dbReference>
<dbReference type="InterPro" id="IPR017736">
    <property type="entry name" value="Glyco_hydro_1_beta-glucosidase"/>
</dbReference>
<organism evidence="13 14">
    <name type="scientific">Sedimentisphaera salicampi</name>
    <dbReference type="NCBI Taxonomy" id="1941349"/>
    <lineage>
        <taxon>Bacteria</taxon>
        <taxon>Pseudomonadati</taxon>
        <taxon>Planctomycetota</taxon>
        <taxon>Phycisphaerae</taxon>
        <taxon>Sedimentisphaerales</taxon>
        <taxon>Sedimentisphaeraceae</taxon>
        <taxon>Sedimentisphaera</taxon>
    </lineage>
</organism>
<dbReference type="Pfam" id="PF00232">
    <property type="entry name" value="Glyco_hydro_1"/>
    <property type="match status" value="1"/>
</dbReference>
<dbReference type="FunFam" id="3.20.20.80:FF:000004">
    <property type="entry name" value="Beta-glucosidase 6-phospho-beta-glucosidase"/>
    <property type="match status" value="1"/>
</dbReference>